<evidence type="ECO:0000313" key="11">
    <source>
        <dbReference type="EMBL" id="SHF37789.1"/>
    </source>
</evidence>
<evidence type="ECO:0000256" key="5">
    <source>
        <dbReference type="ARBA" id="ARBA00022723"/>
    </source>
</evidence>
<organism evidence="11 12">
    <name type="scientific">Desulforamulus putei DSM 12395</name>
    <dbReference type="NCBI Taxonomy" id="1121429"/>
    <lineage>
        <taxon>Bacteria</taxon>
        <taxon>Bacillati</taxon>
        <taxon>Bacillota</taxon>
        <taxon>Clostridia</taxon>
        <taxon>Eubacteriales</taxon>
        <taxon>Peptococcaceae</taxon>
        <taxon>Desulforamulus</taxon>
    </lineage>
</organism>
<dbReference type="Proteomes" id="UP000184148">
    <property type="component" value="Unassembled WGS sequence"/>
</dbReference>
<dbReference type="CDD" id="cd05403">
    <property type="entry name" value="NT_KNTase_like"/>
    <property type="match status" value="1"/>
</dbReference>
<dbReference type="GO" id="GO:0005524">
    <property type="term" value="F:ATP binding"/>
    <property type="evidence" value="ECO:0007669"/>
    <property type="project" value="UniProtKB-KW"/>
</dbReference>
<evidence type="ECO:0000256" key="6">
    <source>
        <dbReference type="ARBA" id="ARBA00022741"/>
    </source>
</evidence>
<gene>
    <name evidence="11" type="ORF">SAMN02745133_02492</name>
</gene>
<evidence type="ECO:0000256" key="9">
    <source>
        <dbReference type="ARBA" id="ARBA00038276"/>
    </source>
</evidence>
<evidence type="ECO:0000256" key="7">
    <source>
        <dbReference type="ARBA" id="ARBA00022840"/>
    </source>
</evidence>
<evidence type="ECO:0000256" key="3">
    <source>
        <dbReference type="ARBA" id="ARBA00022679"/>
    </source>
</evidence>
<dbReference type="EMBL" id="FQUY01000020">
    <property type="protein sequence ID" value="SHF37789.1"/>
    <property type="molecule type" value="Genomic_DNA"/>
</dbReference>
<proteinExistence type="inferred from homology"/>
<feature type="domain" description="Polymerase nucleotidyl transferase" evidence="10">
    <location>
        <begin position="12"/>
        <end position="92"/>
    </location>
</feature>
<keyword evidence="8" id="KW-0460">Magnesium</keyword>
<dbReference type="OrthoDB" id="9809668at2"/>
<dbReference type="Gene3D" id="3.30.460.10">
    <property type="entry name" value="Beta Polymerase, domain 2"/>
    <property type="match status" value="1"/>
</dbReference>
<dbReference type="PANTHER" id="PTHR33571">
    <property type="entry name" value="SSL8005 PROTEIN"/>
    <property type="match status" value="1"/>
</dbReference>
<keyword evidence="3" id="KW-0808">Transferase</keyword>
<evidence type="ECO:0000313" key="12">
    <source>
        <dbReference type="Proteomes" id="UP000184148"/>
    </source>
</evidence>
<reference evidence="12" key="1">
    <citation type="submission" date="2016-11" db="EMBL/GenBank/DDBJ databases">
        <authorList>
            <person name="Varghese N."/>
            <person name="Submissions S."/>
        </authorList>
    </citation>
    <scope>NUCLEOTIDE SEQUENCE [LARGE SCALE GENOMIC DNA]</scope>
    <source>
        <strain evidence="12">DSM 12395</strain>
    </source>
</reference>
<evidence type="ECO:0000259" key="10">
    <source>
        <dbReference type="Pfam" id="PF01909"/>
    </source>
</evidence>
<evidence type="ECO:0000256" key="4">
    <source>
        <dbReference type="ARBA" id="ARBA00022695"/>
    </source>
</evidence>
<accession>A0A1M5B5N5</accession>
<dbReference type="SUPFAM" id="SSF81301">
    <property type="entry name" value="Nucleotidyltransferase"/>
    <property type="match status" value="1"/>
</dbReference>
<comment type="similarity">
    <text evidence="9">Belongs to the MntA antitoxin family.</text>
</comment>
<dbReference type="InterPro" id="IPR043519">
    <property type="entry name" value="NT_sf"/>
</dbReference>
<evidence type="ECO:0000256" key="2">
    <source>
        <dbReference type="ARBA" id="ARBA00022649"/>
    </source>
</evidence>
<sequence length="93" mass="10673">MNPTECILENMSELRNAYRVSSLGIFGSFARGEANESSDVDILVEFSDNVDLFHFIRLQYHLSEILGRKVDLVTPEALKPEIKDRILQEVLYI</sequence>
<comment type="cofactor">
    <cofactor evidence="1">
        <name>Mg(2+)</name>
        <dbReference type="ChEBI" id="CHEBI:18420"/>
    </cofactor>
</comment>
<dbReference type="GO" id="GO:0016779">
    <property type="term" value="F:nucleotidyltransferase activity"/>
    <property type="evidence" value="ECO:0007669"/>
    <property type="project" value="UniProtKB-KW"/>
</dbReference>
<protein>
    <recommendedName>
        <fullName evidence="10">Polymerase nucleotidyl transferase domain-containing protein</fullName>
    </recommendedName>
</protein>
<dbReference type="STRING" id="1121429.SAMN02745133_02492"/>
<evidence type="ECO:0000256" key="1">
    <source>
        <dbReference type="ARBA" id="ARBA00001946"/>
    </source>
</evidence>
<keyword evidence="4" id="KW-0548">Nucleotidyltransferase</keyword>
<keyword evidence="7" id="KW-0067">ATP-binding</keyword>
<keyword evidence="6" id="KW-0547">Nucleotide-binding</keyword>
<dbReference type="GO" id="GO:0046872">
    <property type="term" value="F:metal ion binding"/>
    <property type="evidence" value="ECO:0007669"/>
    <property type="project" value="UniProtKB-KW"/>
</dbReference>
<dbReference type="PANTHER" id="PTHR33571:SF14">
    <property type="entry name" value="PROTEIN ADENYLYLTRANSFERASE MJ0435-RELATED"/>
    <property type="match status" value="1"/>
</dbReference>
<dbReference type="AlphaFoldDB" id="A0A1M5B5N5"/>
<dbReference type="InterPro" id="IPR002934">
    <property type="entry name" value="Polymerase_NTP_transf_dom"/>
</dbReference>
<evidence type="ECO:0000256" key="8">
    <source>
        <dbReference type="ARBA" id="ARBA00022842"/>
    </source>
</evidence>
<dbReference type="InterPro" id="IPR052038">
    <property type="entry name" value="Type-VII_TA_antitoxin"/>
</dbReference>
<dbReference type="Pfam" id="PF01909">
    <property type="entry name" value="NTP_transf_2"/>
    <property type="match status" value="1"/>
</dbReference>
<keyword evidence="2" id="KW-1277">Toxin-antitoxin system</keyword>
<dbReference type="RefSeq" id="WP_073239716.1">
    <property type="nucleotide sequence ID" value="NZ_FQUY01000020.1"/>
</dbReference>
<keyword evidence="5" id="KW-0479">Metal-binding</keyword>
<name>A0A1M5B5N5_9FIRM</name>
<keyword evidence="12" id="KW-1185">Reference proteome</keyword>